<reference evidence="1 2" key="1">
    <citation type="submission" date="2016-11" db="EMBL/GenBank/DDBJ databases">
        <authorList>
            <person name="Jaros S."/>
            <person name="Januszkiewicz K."/>
            <person name="Wedrychowicz H."/>
        </authorList>
    </citation>
    <scope>NUCLEOTIDE SEQUENCE [LARGE SCALE GENOMIC DNA]</scope>
    <source>
        <strain evidence="1 2">DSM 15212</strain>
    </source>
</reference>
<sequence length="313" mass="35721">MKIIDFHCDTILKLMEDKDNLELRKNRFHIDIEKLRKGNSMAQFFALYVDLQEAENPFETCLDMADKFYIELEKNKNNIGIAANYNQLIENHNQGRISAFLTIEEGGVLKGKISNLRNLHRLGVRLITLTWNFINEIGYPNFEEKYREKGLTSFGKEVVDEMNNLGMLIDVSHLSDEGFYDVARFSSSPFIASHSNARSMTNHSRNLTDDMIKLLANKGGVMGLNFADEFLSDSPNCSIEDMIRHIKHIINVGGIDVIALGSDFDGMTPSLEIEDFSDVVKLIQALEKNGFKQSEIEKICYKNALRIIREVIK</sequence>
<gene>
    <name evidence="1" type="ORF">SAMN02745912_01804</name>
</gene>
<keyword evidence="2" id="KW-1185">Reference proteome</keyword>
<dbReference type="RefSeq" id="WP_073149092.1">
    <property type="nucleotide sequence ID" value="NZ_FRAG01000018.1"/>
</dbReference>
<dbReference type="Proteomes" id="UP000184465">
    <property type="component" value="Unassembled WGS sequence"/>
</dbReference>
<dbReference type="InterPro" id="IPR032466">
    <property type="entry name" value="Metal_Hydrolase"/>
</dbReference>
<dbReference type="OrthoDB" id="9804920at2"/>
<evidence type="ECO:0000313" key="2">
    <source>
        <dbReference type="Proteomes" id="UP000184465"/>
    </source>
</evidence>
<dbReference type="PANTHER" id="PTHR10443:SF12">
    <property type="entry name" value="DIPEPTIDASE"/>
    <property type="match status" value="1"/>
</dbReference>
<accession>A0A1M6NPC7</accession>
<dbReference type="GO" id="GO:0070573">
    <property type="term" value="F:metallodipeptidase activity"/>
    <property type="evidence" value="ECO:0007669"/>
    <property type="project" value="InterPro"/>
</dbReference>
<dbReference type="SUPFAM" id="SSF51556">
    <property type="entry name" value="Metallo-dependent hydrolases"/>
    <property type="match status" value="1"/>
</dbReference>
<dbReference type="PROSITE" id="PS51365">
    <property type="entry name" value="RENAL_DIPEPTIDASE_2"/>
    <property type="match status" value="1"/>
</dbReference>
<protein>
    <submittedName>
        <fullName evidence="1">Membrane dipeptidase</fullName>
    </submittedName>
</protein>
<dbReference type="PANTHER" id="PTHR10443">
    <property type="entry name" value="MICROSOMAL DIPEPTIDASE"/>
    <property type="match status" value="1"/>
</dbReference>
<dbReference type="InterPro" id="IPR008257">
    <property type="entry name" value="Pept_M19"/>
</dbReference>
<dbReference type="AlphaFoldDB" id="A0A1M6NPC7"/>
<proteinExistence type="predicted"/>
<dbReference type="CDD" id="cd01301">
    <property type="entry name" value="rDP_like"/>
    <property type="match status" value="1"/>
</dbReference>
<dbReference type="Gene3D" id="3.20.20.140">
    <property type="entry name" value="Metal-dependent hydrolases"/>
    <property type="match status" value="1"/>
</dbReference>
<organism evidence="1 2">
    <name type="scientific">Paramaledivibacter caminithermalis (strain DSM 15212 / CIP 107654 / DViRD3)</name>
    <name type="common">Clostridium caminithermale</name>
    <dbReference type="NCBI Taxonomy" id="1121301"/>
    <lineage>
        <taxon>Bacteria</taxon>
        <taxon>Bacillati</taxon>
        <taxon>Bacillota</taxon>
        <taxon>Clostridia</taxon>
        <taxon>Peptostreptococcales</taxon>
        <taxon>Caminicellaceae</taxon>
        <taxon>Paramaledivibacter</taxon>
    </lineage>
</organism>
<dbReference type="EMBL" id="FRAG01000018">
    <property type="protein sequence ID" value="SHJ97524.1"/>
    <property type="molecule type" value="Genomic_DNA"/>
</dbReference>
<name>A0A1M6NPC7_PARC5</name>
<dbReference type="Pfam" id="PF01244">
    <property type="entry name" value="Peptidase_M19"/>
    <property type="match status" value="1"/>
</dbReference>
<evidence type="ECO:0000313" key="1">
    <source>
        <dbReference type="EMBL" id="SHJ97524.1"/>
    </source>
</evidence>
<dbReference type="STRING" id="1121301.SAMN02745912_01804"/>
<dbReference type="GO" id="GO:0006508">
    <property type="term" value="P:proteolysis"/>
    <property type="evidence" value="ECO:0007669"/>
    <property type="project" value="InterPro"/>
</dbReference>